<evidence type="ECO:0000313" key="6">
    <source>
        <dbReference type="WBParaSite" id="ACRNAN_scaffold9576.g13054.t1"/>
    </source>
</evidence>
<dbReference type="InterPro" id="IPR013024">
    <property type="entry name" value="GGCT-like"/>
</dbReference>
<evidence type="ECO:0000256" key="3">
    <source>
        <dbReference type="RuleBase" id="RU367036"/>
    </source>
</evidence>
<name>A0A914EPQ5_9BILA</name>
<dbReference type="CDD" id="cd06661">
    <property type="entry name" value="GGCT_like"/>
    <property type="match status" value="1"/>
</dbReference>
<sequence>MTYERHLVFLYGTLKTGEPNHHVLNNPDTGVHELIGIGHTIEKFTLVIATQFNIPFLLNEPGKGHQITGEIYSVDEKKLAELDRLEDYPNLYKREKHSIKMINDEVLHAWIYLLPIWSEEIVQTASAPLQIYNSNGPHGRVLEKTKILEIMERENLNLFQLIKGTQEI</sequence>
<dbReference type="GO" id="GO:0005829">
    <property type="term" value="C:cytosol"/>
    <property type="evidence" value="ECO:0007669"/>
    <property type="project" value="TreeGrafter"/>
</dbReference>
<dbReference type="GO" id="GO:0061929">
    <property type="term" value="F:gamma-glutamylaminecyclotransferase activity"/>
    <property type="evidence" value="ECO:0007669"/>
    <property type="project" value="InterPro"/>
</dbReference>
<keyword evidence="5" id="KW-1185">Reference proteome</keyword>
<evidence type="ECO:0000256" key="1">
    <source>
        <dbReference type="ARBA" id="ARBA00008861"/>
    </source>
</evidence>
<dbReference type="PANTHER" id="PTHR12510:SF4">
    <property type="entry name" value="GAMMA-GLUTAMYLAMINECYCLOTRANSFERASE"/>
    <property type="match status" value="1"/>
</dbReference>
<feature type="active site" description="Proton acceptor" evidence="2">
    <location>
        <position position="86"/>
    </location>
</feature>
<organism evidence="5 6">
    <name type="scientific">Acrobeloides nanus</name>
    <dbReference type="NCBI Taxonomy" id="290746"/>
    <lineage>
        <taxon>Eukaryota</taxon>
        <taxon>Metazoa</taxon>
        <taxon>Ecdysozoa</taxon>
        <taxon>Nematoda</taxon>
        <taxon>Chromadorea</taxon>
        <taxon>Rhabditida</taxon>
        <taxon>Tylenchina</taxon>
        <taxon>Cephalobomorpha</taxon>
        <taxon>Cephaloboidea</taxon>
        <taxon>Cephalobidae</taxon>
        <taxon>Acrobeloides</taxon>
    </lineage>
</organism>
<dbReference type="WBParaSite" id="ACRNAN_scaffold9576.g13054.t1">
    <property type="protein sequence ID" value="ACRNAN_scaffold9576.g13054.t1"/>
    <property type="gene ID" value="ACRNAN_scaffold9576.g13054"/>
</dbReference>
<evidence type="ECO:0000256" key="2">
    <source>
        <dbReference type="PIRSR" id="PIRSR639126-1"/>
    </source>
</evidence>
<evidence type="ECO:0000259" key="4">
    <source>
        <dbReference type="Pfam" id="PF06094"/>
    </source>
</evidence>
<dbReference type="InterPro" id="IPR039126">
    <property type="entry name" value="GGACT"/>
</dbReference>
<feature type="domain" description="Gamma-glutamylcyclotransferase AIG2-like" evidence="4">
    <location>
        <begin position="8"/>
        <end position="115"/>
    </location>
</feature>
<dbReference type="Gene3D" id="3.10.490.10">
    <property type="entry name" value="Gamma-glutamyl cyclotransferase-like"/>
    <property type="match status" value="1"/>
</dbReference>
<proteinExistence type="inferred from homology"/>
<dbReference type="InterPro" id="IPR009288">
    <property type="entry name" value="AIG2-like_dom"/>
</dbReference>
<accession>A0A914EPQ5</accession>
<dbReference type="Pfam" id="PF06094">
    <property type="entry name" value="GGACT"/>
    <property type="match status" value="1"/>
</dbReference>
<dbReference type="SUPFAM" id="SSF110857">
    <property type="entry name" value="Gamma-glutamyl cyclotransferase-like"/>
    <property type="match status" value="1"/>
</dbReference>
<dbReference type="AlphaFoldDB" id="A0A914EPQ5"/>
<dbReference type="PANTHER" id="PTHR12510">
    <property type="entry name" value="TROPONIN C-AKIN-1 PROTEIN"/>
    <property type="match status" value="1"/>
</dbReference>
<dbReference type="InterPro" id="IPR036568">
    <property type="entry name" value="GGCT-like_sf"/>
</dbReference>
<comment type="similarity">
    <text evidence="1 3">Belongs to the gamma-glutamylcyclotransferase family.</text>
</comment>
<dbReference type="Proteomes" id="UP000887540">
    <property type="component" value="Unplaced"/>
</dbReference>
<reference evidence="6" key="1">
    <citation type="submission" date="2022-11" db="UniProtKB">
        <authorList>
            <consortium name="WormBaseParasite"/>
        </authorList>
    </citation>
    <scope>IDENTIFICATION</scope>
</reference>
<protein>
    <recommendedName>
        <fullName evidence="3">Gamma-glutamylcyclotransferase family protein</fullName>
    </recommendedName>
</protein>
<evidence type="ECO:0000313" key="5">
    <source>
        <dbReference type="Proteomes" id="UP000887540"/>
    </source>
</evidence>